<dbReference type="EMBL" id="GGEC01086270">
    <property type="protein sequence ID" value="MBX66754.1"/>
    <property type="molecule type" value="Transcribed_RNA"/>
</dbReference>
<organism evidence="1">
    <name type="scientific">Rhizophora mucronata</name>
    <name type="common">Asiatic mangrove</name>
    <dbReference type="NCBI Taxonomy" id="61149"/>
    <lineage>
        <taxon>Eukaryota</taxon>
        <taxon>Viridiplantae</taxon>
        <taxon>Streptophyta</taxon>
        <taxon>Embryophyta</taxon>
        <taxon>Tracheophyta</taxon>
        <taxon>Spermatophyta</taxon>
        <taxon>Magnoliopsida</taxon>
        <taxon>eudicotyledons</taxon>
        <taxon>Gunneridae</taxon>
        <taxon>Pentapetalae</taxon>
        <taxon>rosids</taxon>
        <taxon>fabids</taxon>
        <taxon>Malpighiales</taxon>
        <taxon>Rhizophoraceae</taxon>
        <taxon>Rhizophora</taxon>
    </lineage>
</organism>
<accession>A0A2P2QIM0</accession>
<protein>
    <submittedName>
        <fullName evidence="1">Uncharacterized protein</fullName>
    </submittedName>
</protein>
<reference evidence="1" key="1">
    <citation type="submission" date="2018-02" db="EMBL/GenBank/DDBJ databases">
        <title>Rhizophora mucronata_Transcriptome.</title>
        <authorList>
            <person name="Meera S.P."/>
            <person name="Sreeshan A."/>
            <person name="Augustine A."/>
        </authorList>
    </citation>
    <scope>NUCLEOTIDE SEQUENCE</scope>
    <source>
        <tissue evidence="1">Leaf</tissue>
    </source>
</reference>
<sequence length="26" mass="3026">MSCNLLGMYERRLGFGQIFAVSYVNR</sequence>
<dbReference type="AlphaFoldDB" id="A0A2P2QIM0"/>
<proteinExistence type="predicted"/>
<name>A0A2P2QIM0_RHIMU</name>
<evidence type="ECO:0000313" key="1">
    <source>
        <dbReference type="EMBL" id="MBX66754.1"/>
    </source>
</evidence>